<name>A0A4S4A401_9FLAO</name>
<evidence type="ECO:0000313" key="2">
    <source>
        <dbReference type="EMBL" id="THF53167.1"/>
    </source>
</evidence>
<dbReference type="OrthoDB" id="1359449at2"/>
<proteinExistence type="predicted"/>
<organism evidence="2 3">
    <name type="scientific">Flavobacterium supellecticarium</name>
    <dbReference type="NCBI Taxonomy" id="2565924"/>
    <lineage>
        <taxon>Bacteria</taxon>
        <taxon>Pseudomonadati</taxon>
        <taxon>Bacteroidota</taxon>
        <taxon>Flavobacteriia</taxon>
        <taxon>Flavobacteriales</taxon>
        <taxon>Flavobacteriaceae</taxon>
        <taxon>Flavobacterium</taxon>
    </lineage>
</organism>
<gene>
    <name evidence="2" type="ORF">E6C50_02905</name>
</gene>
<accession>A0A4S4A401</accession>
<sequence length="109" mass="11460">MATYPYTQTSMLVNSIQATTTVSIQSGMQVSSTVFSSAAGNLGTITLSPVQPTAKNVEFKSGLQTLQIDSMTFTAQFGFDAGQVFASGRGTDQSGENEAAFSKQIATWS</sequence>
<evidence type="ECO:0000256" key="1">
    <source>
        <dbReference type="SAM" id="MobiDB-lite"/>
    </source>
</evidence>
<dbReference type="Proteomes" id="UP000307507">
    <property type="component" value="Unassembled WGS sequence"/>
</dbReference>
<dbReference type="EMBL" id="SSNZ01000001">
    <property type="protein sequence ID" value="THF53167.1"/>
    <property type="molecule type" value="Genomic_DNA"/>
</dbReference>
<dbReference type="RefSeq" id="WP_136401690.1">
    <property type="nucleotide sequence ID" value="NZ_SSNZ01000001.1"/>
</dbReference>
<protein>
    <submittedName>
        <fullName evidence="2">Uncharacterized protein</fullName>
    </submittedName>
</protein>
<dbReference type="AlphaFoldDB" id="A0A4S4A401"/>
<evidence type="ECO:0000313" key="3">
    <source>
        <dbReference type="Proteomes" id="UP000307507"/>
    </source>
</evidence>
<keyword evidence="3" id="KW-1185">Reference proteome</keyword>
<comment type="caution">
    <text evidence="2">The sequence shown here is derived from an EMBL/GenBank/DDBJ whole genome shotgun (WGS) entry which is preliminary data.</text>
</comment>
<reference evidence="2 3" key="1">
    <citation type="submission" date="2019-04" db="EMBL/GenBank/DDBJ databases">
        <title>Flavobacterium sp. nov. isolated from construction timber.</title>
        <authorList>
            <person name="Lin S.-Y."/>
            <person name="Chang C.-T."/>
            <person name="Young C.-C."/>
        </authorList>
    </citation>
    <scope>NUCLEOTIDE SEQUENCE [LARGE SCALE GENOMIC DNA]</scope>
    <source>
        <strain evidence="2 3">CC-CTC003</strain>
    </source>
</reference>
<feature type="region of interest" description="Disordered" evidence="1">
    <location>
        <begin position="88"/>
        <end position="109"/>
    </location>
</feature>